<dbReference type="AlphaFoldDB" id="A0A5B7GRD5"/>
<gene>
    <name evidence="1" type="ORF">E2C01_054224</name>
</gene>
<comment type="caution">
    <text evidence="1">The sequence shown here is derived from an EMBL/GenBank/DDBJ whole genome shotgun (WGS) entry which is preliminary data.</text>
</comment>
<reference evidence="1 2" key="1">
    <citation type="submission" date="2019-05" db="EMBL/GenBank/DDBJ databases">
        <title>Another draft genome of Portunus trituberculatus and its Hox gene families provides insights of decapod evolution.</title>
        <authorList>
            <person name="Jeong J.-H."/>
            <person name="Song I."/>
            <person name="Kim S."/>
            <person name="Choi T."/>
            <person name="Kim D."/>
            <person name="Ryu S."/>
            <person name="Kim W."/>
        </authorList>
    </citation>
    <scope>NUCLEOTIDE SEQUENCE [LARGE SCALE GENOMIC DNA]</scope>
    <source>
        <tissue evidence="1">Muscle</tissue>
    </source>
</reference>
<dbReference type="Proteomes" id="UP000324222">
    <property type="component" value="Unassembled WGS sequence"/>
</dbReference>
<sequence length="62" mass="6673">MVFVPLQCPGAFHAGSCEAAAEGQASQLSSYIPHITPSYLTRPPNASEHIKYITRTLVSHSC</sequence>
<protein>
    <submittedName>
        <fullName evidence="1">Uncharacterized protein</fullName>
    </submittedName>
</protein>
<organism evidence="1 2">
    <name type="scientific">Portunus trituberculatus</name>
    <name type="common">Swimming crab</name>
    <name type="synonym">Neptunus trituberculatus</name>
    <dbReference type="NCBI Taxonomy" id="210409"/>
    <lineage>
        <taxon>Eukaryota</taxon>
        <taxon>Metazoa</taxon>
        <taxon>Ecdysozoa</taxon>
        <taxon>Arthropoda</taxon>
        <taxon>Crustacea</taxon>
        <taxon>Multicrustacea</taxon>
        <taxon>Malacostraca</taxon>
        <taxon>Eumalacostraca</taxon>
        <taxon>Eucarida</taxon>
        <taxon>Decapoda</taxon>
        <taxon>Pleocyemata</taxon>
        <taxon>Brachyura</taxon>
        <taxon>Eubrachyura</taxon>
        <taxon>Portunoidea</taxon>
        <taxon>Portunidae</taxon>
        <taxon>Portuninae</taxon>
        <taxon>Portunus</taxon>
    </lineage>
</organism>
<keyword evidence="2" id="KW-1185">Reference proteome</keyword>
<name>A0A5B7GRD5_PORTR</name>
<proteinExistence type="predicted"/>
<accession>A0A5B7GRD5</accession>
<evidence type="ECO:0000313" key="2">
    <source>
        <dbReference type="Proteomes" id="UP000324222"/>
    </source>
</evidence>
<evidence type="ECO:0000313" key="1">
    <source>
        <dbReference type="EMBL" id="MPC60186.1"/>
    </source>
</evidence>
<dbReference type="EMBL" id="VSRR010017269">
    <property type="protein sequence ID" value="MPC60186.1"/>
    <property type="molecule type" value="Genomic_DNA"/>
</dbReference>